<reference evidence="3" key="3">
    <citation type="submission" date="2025-08" db="UniProtKB">
        <authorList>
            <consortium name="RefSeq"/>
        </authorList>
    </citation>
    <scope>IDENTIFICATION</scope>
    <source>
        <strain evidence="3">CBS 342.82</strain>
    </source>
</reference>
<dbReference type="Pfam" id="PF24864">
    <property type="entry name" value="DUF7730"/>
    <property type="match status" value="1"/>
</dbReference>
<dbReference type="PANTHER" id="PTHR42085">
    <property type="entry name" value="F-BOX DOMAIN-CONTAINING PROTEIN"/>
    <property type="match status" value="1"/>
</dbReference>
<accession>A0A6J3MD26</accession>
<organism evidence="3">
    <name type="scientific">Dissoconium aciculare CBS 342.82</name>
    <dbReference type="NCBI Taxonomy" id="1314786"/>
    <lineage>
        <taxon>Eukaryota</taxon>
        <taxon>Fungi</taxon>
        <taxon>Dikarya</taxon>
        <taxon>Ascomycota</taxon>
        <taxon>Pezizomycotina</taxon>
        <taxon>Dothideomycetes</taxon>
        <taxon>Dothideomycetidae</taxon>
        <taxon>Mycosphaerellales</taxon>
        <taxon>Dissoconiaceae</taxon>
        <taxon>Dissoconium</taxon>
    </lineage>
</organism>
<gene>
    <name evidence="3" type="ORF">K489DRAFT_409087</name>
</gene>
<dbReference type="InterPro" id="IPR038883">
    <property type="entry name" value="AN11006-like"/>
</dbReference>
<keyword evidence="2" id="KW-1185">Reference proteome</keyword>
<proteinExistence type="predicted"/>
<dbReference type="Proteomes" id="UP000504637">
    <property type="component" value="Unplaced"/>
</dbReference>
<dbReference type="InterPro" id="IPR056632">
    <property type="entry name" value="DUF7730"/>
</dbReference>
<name>A0A6J3MD26_9PEZI</name>
<dbReference type="OrthoDB" id="3650371at2759"/>
<feature type="domain" description="DUF7730" evidence="1">
    <location>
        <begin position="5"/>
        <end position="104"/>
    </location>
</feature>
<dbReference type="AlphaFoldDB" id="A0A6J3MD26"/>
<evidence type="ECO:0000313" key="3">
    <source>
        <dbReference type="RefSeq" id="XP_033461778.1"/>
    </source>
</evidence>
<reference evidence="3" key="1">
    <citation type="submission" date="2020-01" db="EMBL/GenBank/DDBJ databases">
        <authorList>
            <consortium name="DOE Joint Genome Institute"/>
            <person name="Haridas S."/>
            <person name="Albert R."/>
            <person name="Binder M."/>
            <person name="Bloem J."/>
            <person name="Labutti K."/>
            <person name="Salamov A."/>
            <person name="Andreopoulos B."/>
            <person name="Baker S.E."/>
            <person name="Barry K."/>
            <person name="Bills G."/>
            <person name="Bluhm B.H."/>
            <person name="Cannon C."/>
            <person name="Castanera R."/>
            <person name="Culley D.E."/>
            <person name="Daum C."/>
            <person name="Ezra D."/>
            <person name="Gonzalez J.B."/>
            <person name="Henrissat B."/>
            <person name="Kuo A."/>
            <person name="Liang C."/>
            <person name="Lipzen A."/>
            <person name="Lutzoni F."/>
            <person name="Magnuson J."/>
            <person name="Mondo S."/>
            <person name="Nolan M."/>
            <person name="Ohm R."/>
            <person name="Pangilinan J."/>
            <person name="Park H.-J."/>
            <person name="Ramirez L."/>
            <person name="Alfaro M."/>
            <person name="Sun H."/>
            <person name="Tritt A."/>
            <person name="Yoshinaga Y."/>
            <person name="Zwiers L.-H."/>
            <person name="Turgeon B.G."/>
            <person name="Goodwin S.B."/>
            <person name="Spatafora J.W."/>
            <person name="Crous P.W."/>
            <person name="Grigoriev I.V."/>
        </authorList>
    </citation>
    <scope>NUCLEOTIDE SEQUENCE</scope>
    <source>
        <strain evidence="3">CBS 342.82</strain>
    </source>
</reference>
<evidence type="ECO:0000259" key="1">
    <source>
        <dbReference type="Pfam" id="PF24864"/>
    </source>
</evidence>
<sequence>MELMELSTELRILIYEFLLVSDEPLRIGLNRTPWPPELTSGICCPGGKLRPMPAYPIGCLFGDKPDVCGIILRVCKTIYLEASPLLYTQNIFHFSSSTTSCELLGPFLERISSQARLLRHIIVEISGHSDRQSWSYVETSFWTFARLVEVSPAVETVCLRIDPIWLLGLHFSTRGIKVFRRINDILRRSGNIKTIALESNSSEIGGAQASYNLVDLMQPDFRAEIFDLGWKIIS</sequence>
<reference evidence="3" key="2">
    <citation type="submission" date="2020-04" db="EMBL/GenBank/DDBJ databases">
        <authorList>
            <consortium name="NCBI Genome Project"/>
        </authorList>
    </citation>
    <scope>NUCLEOTIDE SEQUENCE</scope>
    <source>
        <strain evidence="3">CBS 342.82</strain>
    </source>
</reference>
<dbReference type="RefSeq" id="XP_033461778.1">
    <property type="nucleotide sequence ID" value="XM_033607543.1"/>
</dbReference>
<protein>
    <recommendedName>
        <fullName evidence="1">DUF7730 domain-containing protein</fullName>
    </recommendedName>
</protein>
<dbReference type="GeneID" id="54365342"/>
<dbReference type="PANTHER" id="PTHR42085:SF1">
    <property type="entry name" value="F-BOX DOMAIN-CONTAINING PROTEIN"/>
    <property type="match status" value="1"/>
</dbReference>
<evidence type="ECO:0000313" key="2">
    <source>
        <dbReference type="Proteomes" id="UP000504637"/>
    </source>
</evidence>